<proteinExistence type="inferred from homology"/>
<reference evidence="8 9" key="1">
    <citation type="submission" date="2016-10" db="EMBL/GenBank/DDBJ databases">
        <authorList>
            <person name="de Groot N.N."/>
        </authorList>
    </citation>
    <scope>NUCLEOTIDE SEQUENCE [LARGE SCALE GENOMIC DNA]</scope>
    <source>
        <strain evidence="8 9">ASO4-2</strain>
    </source>
</reference>
<dbReference type="GO" id="GO:0005829">
    <property type="term" value="C:cytosol"/>
    <property type="evidence" value="ECO:0007669"/>
    <property type="project" value="TreeGrafter"/>
</dbReference>
<evidence type="ECO:0000313" key="9">
    <source>
        <dbReference type="Proteomes" id="UP000198771"/>
    </source>
</evidence>
<dbReference type="GO" id="GO:0003872">
    <property type="term" value="F:6-phosphofructokinase activity"/>
    <property type="evidence" value="ECO:0007669"/>
    <property type="project" value="TreeGrafter"/>
</dbReference>
<dbReference type="InterPro" id="IPR029056">
    <property type="entry name" value="Ribokinase-like"/>
</dbReference>
<evidence type="ECO:0000259" key="7">
    <source>
        <dbReference type="Pfam" id="PF00294"/>
    </source>
</evidence>
<evidence type="ECO:0000256" key="1">
    <source>
        <dbReference type="ARBA" id="ARBA00010688"/>
    </source>
</evidence>
<dbReference type="PROSITE" id="PS00583">
    <property type="entry name" value="PFKB_KINASES_1"/>
    <property type="match status" value="1"/>
</dbReference>
<evidence type="ECO:0000256" key="4">
    <source>
        <dbReference type="ARBA" id="ARBA00022777"/>
    </source>
</evidence>
<dbReference type="FunFam" id="3.40.1190.20:FF:000001">
    <property type="entry name" value="Phosphofructokinase"/>
    <property type="match status" value="1"/>
</dbReference>
<dbReference type="CDD" id="cd01164">
    <property type="entry name" value="FruK_PfkB_like"/>
    <property type="match status" value="1"/>
</dbReference>
<keyword evidence="3" id="KW-0547">Nucleotide-binding</keyword>
<dbReference type="SUPFAM" id="SSF53613">
    <property type="entry name" value="Ribokinase-like"/>
    <property type="match status" value="1"/>
</dbReference>
<dbReference type="InterPro" id="IPR011611">
    <property type="entry name" value="PfkB_dom"/>
</dbReference>
<keyword evidence="4 8" id="KW-0418">Kinase</keyword>
<accession>A0A1G6CJU1</accession>
<name>A0A1G6CJU1_9BACT</name>
<feature type="domain" description="Carbohydrate kinase PfkB" evidence="7">
    <location>
        <begin position="9"/>
        <end position="295"/>
    </location>
</feature>
<evidence type="ECO:0000256" key="6">
    <source>
        <dbReference type="PIRNR" id="PIRNR000535"/>
    </source>
</evidence>
<dbReference type="Gene3D" id="3.40.1190.20">
    <property type="match status" value="1"/>
</dbReference>
<dbReference type="PANTHER" id="PTHR46566:SF2">
    <property type="entry name" value="ATP-DEPENDENT 6-PHOSPHOFRUCTOKINASE ISOZYME 2"/>
    <property type="match status" value="1"/>
</dbReference>
<protein>
    <submittedName>
        <fullName evidence="8">6-phosphofructokinase</fullName>
    </submittedName>
</protein>
<evidence type="ECO:0000256" key="3">
    <source>
        <dbReference type="ARBA" id="ARBA00022741"/>
    </source>
</evidence>
<dbReference type="NCBIfam" id="TIGR03168">
    <property type="entry name" value="1-PFK"/>
    <property type="match status" value="1"/>
</dbReference>
<sequence length="310" mass="33543">MSGIVTLTMNPTIDKSTSINNVVAERKLRCDRPRYEPGGGGVNVSRAVKKLGEDSLAVYLAGGPPGDMLKRLLDAEEIRQDPYQIKGLTRENLVVFETSTQQQYRFGMPGPEIQVHEWQGCLDRLEQMDPTPGFLVCSGSLPPGVPPDFYARIAGFAKKTGSKVILDTSGDPLTIASETGVFLMKPNHPELESLAGKALENEQEQEELLQDLVEAGRAEVIVASLGAAGALLVWKEGVFRTRAPNVPIKSKVGAGDSMVAGMVTALFRGWNMPDAVRFGVAAGAAAVMTPGSELCRREDTERLYKKIKDE</sequence>
<dbReference type="OrthoDB" id="9801219at2"/>
<dbReference type="Proteomes" id="UP000198771">
    <property type="component" value="Unassembled WGS sequence"/>
</dbReference>
<evidence type="ECO:0000256" key="5">
    <source>
        <dbReference type="ARBA" id="ARBA00022840"/>
    </source>
</evidence>
<dbReference type="GO" id="GO:0005524">
    <property type="term" value="F:ATP binding"/>
    <property type="evidence" value="ECO:0007669"/>
    <property type="project" value="UniProtKB-KW"/>
</dbReference>
<keyword evidence="9" id="KW-1185">Reference proteome</keyword>
<keyword evidence="2 6" id="KW-0808">Transferase</keyword>
<dbReference type="AlphaFoldDB" id="A0A1G6CJU1"/>
<dbReference type="PANTHER" id="PTHR46566">
    <property type="entry name" value="1-PHOSPHOFRUCTOKINASE-RELATED"/>
    <property type="match status" value="1"/>
</dbReference>
<evidence type="ECO:0000256" key="2">
    <source>
        <dbReference type="ARBA" id="ARBA00022679"/>
    </source>
</evidence>
<dbReference type="RefSeq" id="WP_092119699.1">
    <property type="nucleotide sequence ID" value="NZ_FMXO01000008.1"/>
</dbReference>
<dbReference type="EMBL" id="FMXO01000008">
    <property type="protein sequence ID" value="SDB33126.1"/>
    <property type="molecule type" value="Genomic_DNA"/>
</dbReference>
<evidence type="ECO:0000313" key="8">
    <source>
        <dbReference type="EMBL" id="SDB33126.1"/>
    </source>
</evidence>
<dbReference type="STRING" id="617002.SAMN05660653_01583"/>
<dbReference type="PIRSF" id="PIRSF000535">
    <property type="entry name" value="1PFK/6PFK/LacC"/>
    <property type="match status" value="1"/>
</dbReference>
<gene>
    <name evidence="8" type="ORF">SAMN05660653_01583</name>
</gene>
<comment type="similarity">
    <text evidence="1">Belongs to the carbohydrate kinase PfkB family.</text>
</comment>
<keyword evidence="5" id="KW-0067">ATP-binding</keyword>
<organism evidence="8 9">
    <name type="scientific">Desulfonatronum thiosulfatophilum</name>
    <dbReference type="NCBI Taxonomy" id="617002"/>
    <lineage>
        <taxon>Bacteria</taxon>
        <taxon>Pseudomonadati</taxon>
        <taxon>Thermodesulfobacteriota</taxon>
        <taxon>Desulfovibrionia</taxon>
        <taxon>Desulfovibrionales</taxon>
        <taxon>Desulfonatronaceae</taxon>
        <taxon>Desulfonatronum</taxon>
    </lineage>
</organism>
<dbReference type="InterPro" id="IPR002173">
    <property type="entry name" value="Carboh/pur_kinase_PfkB_CS"/>
</dbReference>
<dbReference type="InterPro" id="IPR017583">
    <property type="entry name" value="Tagatose/fructose_Pkinase"/>
</dbReference>
<dbReference type="Pfam" id="PF00294">
    <property type="entry name" value="PfkB"/>
    <property type="match status" value="1"/>
</dbReference>